<reference evidence="7 8" key="2">
    <citation type="journal article" date="2016" name="Environ. Microbiol. Rep.">
        <title>Metagenomic evidence for the presence of phototrophic Gemmatimonadetes bacteria in diverse environments.</title>
        <authorList>
            <person name="Zeng Y."/>
            <person name="Baumbach J."/>
            <person name="Barbosa E.G."/>
            <person name="Azevedo V."/>
            <person name="Zhang C."/>
            <person name="Koblizek M."/>
        </authorList>
    </citation>
    <scope>NUCLEOTIDE SEQUENCE [LARGE SCALE GENOMIC DNA]</scope>
    <source>
        <strain evidence="7 8">AP64</strain>
    </source>
</reference>
<accession>A0A143BG42</accession>
<evidence type="ECO:0000313" key="8">
    <source>
        <dbReference type="Proteomes" id="UP000076404"/>
    </source>
</evidence>
<evidence type="ECO:0000313" key="7">
    <source>
        <dbReference type="EMBL" id="AMW03986.1"/>
    </source>
</evidence>
<evidence type="ECO:0000256" key="3">
    <source>
        <dbReference type="ARBA" id="ARBA00022795"/>
    </source>
</evidence>
<keyword evidence="8" id="KW-1185">Reference proteome</keyword>
<feature type="compositionally biased region" description="Polar residues" evidence="6">
    <location>
        <begin position="16"/>
        <end position="25"/>
    </location>
</feature>
<evidence type="ECO:0000256" key="4">
    <source>
        <dbReference type="ARBA" id="ARBA00024746"/>
    </source>
</evidence>
<evidence type="ECO:0000256" key="1">
    <source>
        <dbReference type="ARBA" id="ARBA00010577"/>
    </source>
</evidence>
<dbReference type="KEGG" id="gph:GEMMAAP_02335"/>
<organism evidence="7 8">
    <name type="scientific">Gemmatimonas phototrophica</name>
    <dbReference type="NCBI Taxonomy" id="1379270"/>
    <lineage>
        <taxon>Bacteria</taxon>
        <taxon>Pseudomonadati</taxon>
        <taxon>Gemmatimonadota</taxon>
        <taxon>Gemmatimonadia</taxon>
        <taxon>Gemmatimonadales</taxon>
        <taxon>Gemmatimonadaceae</taxon>
        <taxon>Gemmatimonas</taxon>
    </lineage>
</organism>
<name>A0A143BG42_9BACT</name>
<evidence type="ECO:0000256" key="6">
    <source>
        <dbReference type="SAM" id="MobiDB-lite"/>
    </source>
</evidence>
<dbReference type="GO" id="GO:0044781">
    <property type="term" value="P:bacterial-type flagellum organization"/>
    <property type="evidence" value="ECO:0007669"/>
    <property type="project" value="UniProtKB-UniRule"/>
</dbReference>
<comment type="function">
    <text evidence="4 5">Required for flagellar hook formation. May act as a scaffolding protein.</text>
</comment>
<dbReference type="Proteomes" id="UP000076404">
    <property type="component" value="Chromosome"/>
</dbReference>
<dbReference type="Pfam" id="PF03963">
    <property type="entry name" value="FlgD"/>
    <property type="match status" value="1"/>
</dbReference>
<gene>
    <name evidence="7" type="ORF">GEMMAAP_02335</name>
</gene>
<evidence type="ECO:0000256" key="5">
    <source>
        <dbReference type="RuleBase" id="RU362076"/>
    </source>
</evidence>
<dbReference type="Gene3D" id="2.60.40.4070">
    <property type="match status" value="1"/>
</dbReference>
<reference evidence="7 8" key="1">
    <citation type="journal article" date="2014" name="Proc. Natl. Acad. Sci. U.S.A.">
        <title>Functional type 2 photosynthetic reaction centers found in the rare bacterial phylum Gemmatimonadetes.</title>
        <authorList>
            <person name="Zeng Y."/>
            <person name="Feng F."/>
            <person name="Medova H."/>
            <person name="Dean J."/>
            <person name="Koblizek M."/>
        </authorList>
    </citation>
    <scope>NUCLEOTIDE SEQUENCE [LARGE SCALE GENOMIC DNA]</scope>
    <source>
        <strain evidence="7 8">AP64</strain>
    </source>
</reference>
<dbReference type="Gene3D" id="2.30.30.910">
    <property type="match status" value="1"/>
</dbReference>
<feature type="region of interest" description="Disordered" evidence="6">
    <location>
        <begin position="16"/>
        <end position="47"/>
    </location>
</feature>
<feature type="compositionally biased region" description="Low complexity" evidence="6">
    <location>
        <begin position="26"/>
        <end position="39"/>
    </location>
</feature>
<sequence length="269" mass="28370">MISALRNTIAFPAFNTTAADGTSSTGVPAAEPPVGAAEPSGPRTLPQNSRAMGQDEFLKMLVAQLKNQDPLNPMDGKDMAAQLAQFSTVEQLIQMNKTLEAQAGQDDKVADAISKLEETQNARADELAQLVEGQMAMATVGKTGVTVGNTTFVDREGQGTLVVDTGVRTGPAKVTITDSKGTVVGSAFVTVDKAGQQSFELGSLFTEPKLPAGKYSYKFEVATDGGQYQTVKTYTAGRITGMKYENGNPILIIGDSLTLPMSQLTQIRG</sequence>
<proteinExistence type="inferred from homology"/>
<evidence type="ECO:0000256" key="2">
    <source>
        <dbReference type="ARBA" id="ARBA00016013"/>
    </source>
</evidence>
<dbReference type="InterPro" id="IPR005648">
    <property type="entry name" value="FlgD"/>
</dbReference>
<dbReference type="STRING" id="1379270.GEMMAAP_02335"/>
<dbReference type="OrthoDB" id="9785233at2"/>
<dbReference type="RefSeq" id="WP_026849271.1">
    <property type="nucleotide sequence ID" value="NZ_CP011454.1"/>
</dbReference>
<comment type="similarity">
    <text evidence="1 5">Belongs to the FlgD family.</text>
</comment>
<protein>
    <recommendedName>
        <fullName evidence="2 5">Basal-body rod modification protein FlgD</fullName>
    </recommendedName>
</protein>
<keyword evidence="3 5" id="KW-1005">Bacterial flagellum biogenesis</keyword>
<dbReference type="EMBL" id="CP011454">
    <property type="protein sequence ID" value="AMW03986.1"/>
    <property type="molecule type" value="Genomic_DNA"/>
</dbReference>
<dbReference type="AlphaFoldDB" id="A0A143BG42"/>
<dbReference type="eggNOG" id="COG1843">
    <property type="taxonomic scope" value="Bacteria"/>
</dbReference>